<evidence type="ECO:0000256" key="4">
    <source>
        <dbReference type="ARBA" id="ARBA00022679"/>
    </source>
</evidence>
<feature type="region of interest" description="Disordered" evidence="10">
    <location>
        <begin position="205"/>
        <end position="226"/>
    </location>
</feature>
<feature type="compositionally biased region" description="Polar residues" evidence="10">
    <location>
        <begin position="217"/>
        <end position="226"/>
    </location>
</feature>
<dbReference type="SMR" id="A0A482WWD8"/>
<dbReference type="Pfam" id="PF01762">
    <property type="entry name" value="Galactosyl_T"/>
    <property type="match status" value="1"/>
</dbReference>
<evidence type="ECO:0000256" key="3">
    <source>
        <dbReference type="ARBA" id="ARBA00022676"/>
    </source>
</evidence>
<evidence type="ECO:0008006" key="14">
    <source>
        <dbReference type="Google" id="ProtNLM"/>
    </source>
</evidence>
<protein>
    <recommendedName>
        <fullName evidence="14">Hexosyltransferase</fullName>
    </recommendedName>
</protein>
<dbReference type="GO" id="GO:0016758">
    <property type="term" value="F:hexosyltransferase activity"/>
    <property type="evidence" value="ECO:0007669"/>
    <property type="project" value="InterPro"/>
</dbReference>
<dbReference type="STRING" id="195883.A0A482WWD8"/>
<dbReference type="PANTHER" id="PTHR11214:SF314">
    <property type="entry name" value="HEXOSYLTRANSFERASE"/>
    <property type="match status" value="1"/>
</dbReference>
<proteinExistence type="inferred from homology"/>
<keyword evidence="5 11" id="KW-0812">Transmembrane</keyword>
<organism evidence="12 13">
    <name type="scientific">Laodelphax striatellus</name>
    <name type="common">Small brown planthopper</name>
    <name type="synonym">Delphax striatella</name>
    <dbReference type="NCBI Taxonomy" id="195883"/>
    <lineage>
        <taxon>Eukaryota</taxon>
        <taxon>Metazoa</taxon>
        <taxon>Ecdysozoa</taxon>
        <taxon>Arthropoda</taxon>
        <taxon>Hexapoda</taxon>
        <taxon>Insecta</taxon>
        <taxon>Pterygota</taxon>
        <taxon>Neoptera</taxon>
        <taxon>Paraneoptera</taxon>
        <taxon>Hemiptera</taxon>
        <taxon>Auchenorrhyncha</taxon>
        <taxon>Fulgoroidea</taxon>
        <taxon>Delphacidae</taxon>
        <taxon>Criomorphinae</taxon>
        <taxon>Laodelphax</taxon>
    </lineage>
</organism>
<keyword evidence="4" id="KW-0808">Transferase</keyword>
<evidence type="ECO:0000256" key="8">
    <source>
        <dbReference type="ARBA" id="ARBA00023034"/>
    </source>
</evidence>
<evidence type="ECO:0000256" key="5">
    <source>
        <dbReference type="ARBA" id="ARBA00022692"/>
    </source>
</evidence>
<gene>
    <name evidence="12" type="ORF">LSTR_LSTR003067</name>
</gene>
<evidence type="ECO:0000256" key="2">
    <source>
        <dbReference type="ARBA" id="ARBA00008661"/>
    </source>
</evidence>
<evidence type="ECO:0000256" key="9">
    <source>
        <dbReference type="ARBA" id="ARBA00023136"/>
    </source>
</evidence>
<evidence type="ECO:0000313" key="13">
    <source>
        <dbReference type="Proteomes" id="UP000291343"/>
    </source>
</evidence>
<dbReference type="Proteomes" id="UP000291343">
    <property type="component" value="Unassembled WGS sequence"/>
</dbReference>
<evidence type="ECO:0000256" key="7">
    <source>
        <dbReference type="ARBA" id="ARBA00022989"/>
    </source>
</evidence>
<dbReference type="PANTHER" id="PTHR11214">
    <property type="entry name" value="BETA-1,3-N-ACETYLGLUCOSAMINYLTRANSFERASE"/>
    <property type="match status" value="1"/>
</dbReference>
<dbReference type="EMBL" id="QKKF02023479">
    <property type="protein sequence ID" value="RZF37656.1"/>
    <property type="molecule type" value="Genomic_DNA"/>
</dbReference>
<keyword evidence="13" id="KW-1185">Reference proteome</keyword>
<evidence type="ECO:0000256" key="6">
    <source>
        <dbReference type="ARBA" id="ARBA00022968"/>
    </source>
</evidence>
<keyword evidence="9 11" id="KW-0472">Membrane</keyword>
<dbReference type="InParanoid" id="A0A482WWD8"/>
<evidence type="ECO:0000256" key="1">
    <source>
        <dbReference type="ARBA" id="ARBA00004323"/>
    </source>
</evidence>
<dbReference type="AlphaFoldDB" id="A0A482WWD8"/>
<dbReference type="GO" id="GO:0000139">
    <property type="term" value="C:Golgi membrane"/>
    <property type="evidence" value="ECO:0007669"/>
    <property type="project" value="UniProtKB-SubCell"/>
</dbReference>
<evidence type="ECO:0000313" key="12">
    <source>
        <dbReference type="EMBL" id="RZF37656.1"/>
    </source>
</evidence>
<dbReference type="OrthoDB" id="5512589at2759"/>
<keyword evidence="3" id="KW-0328">Glycosyltransferase</keyword>
<dbReference type="Gene3D" id="3.90.550.50">
    <property type="match status" value="1"/>
</dbReference>
<feature type="region of interest" description="Disordered" evidence="10">
    <location>
        <begin position="1"/>
        <end position="24"/>
    </location>
</feature>
<keyword evidence="8" id="KW-0333">Golgi apparatus</keyword>
<name>A0A482WWD8_LAOST</name>
<reference evidence="12 13" key="1">
    <citation type="journal article" date="2017" name="Gigascience">
        <title>Genome sequence of the small brown planthopper, Laodelphax striatellus.</title>
        <authorList>
            <person name="Zhu J."/>
            <person name="Jiang F."/>
            <person name="Wang X."/>
            <person name="Yang P."/>
            <person name="Bao Y."/>
            <person name="Zhao W."/>
            <person name="Wang W."/>
            <person name="Lu H."/>
            <person name="Wang Q."/>
            <person name="Cui N."/>
            <person name="Li J."/>
            <person name="Chen X."/>
            <person name="Luo L."/>
            <person name="Yu J."/>
            <person name="Kang L."/>
            <person name="Cui F."/>
        </authorList>
    </citation>
    <scope>NUCLEOTIDE SEQUENCE [LARGE SCALE GENOMIC DNA]</scope>
    <source>
        <strain evidence="12">Lst14</strain>
    </source>
</reference>
<feature type="transmembrane region" description="Helical" evidence="11">
    <location>
        <begin position="43"/>
        <end position="61"/>
    </location>
</feature>
<evidence type="ECO:0000256" key="11">
    <source>
        <dbReference type="SAM" id="Phobius"/>
    </source>
</evidence>
<dbReference type="GO" id="GO:0006493">
    <property type="term" value="P:protein O-linked glycosylation"/>
    <property type="evidence" value="ECO:0007669"/>
    <property type="project" value="TreeGrafter"/>
</dbReference>
<evidence type="ECO:0000256" key="10">
    <source>
        <dbReference type="SAM" id="MobiDB-lite"/>
    </source>
</evidence>
<keyword evidence="7 11" id="KW-1133">Transmembrane helix</keyword>
<dbReference type="InterPro" id="IPR002659">
    <property type="entry name" value="Glyco_trans_31"/>
</dbReference>
<comment type="similarity">
    <text evidence="2">Belongs to the glycosyltransferase 31 family.</text>
</comment>
<comment type="caution">
    <text evidence="12">The sequence shown here is derived from an EMBL/GenBank/DDBJ whole genome shotgun (WGS) entry which is preliminary data.</text>
</comment>
<sequence length="570" mass="64385">MTAQTKEEFQPKEDPPTTKANTPEKKEKQEAVCCFCPIRPCPLLLLVLITPIIALGMYSAFYDPHYVYVIVAYGIPSTSGNKTDVQNKTELPKAVASTQTEGEKIFYLPFENHFPQSAEEKSGENQPETDQQSDTLQSKISFFLVDFPYYYRLIFYGDSDAENSSGKNGTSDGKTVAEIESVVSSRLQEQKNEEDTSPVIVKLQENAGRPESHSKVSDNSPSPSESTALAIIDPYQERHFRYQDEFFNIPNPNLCENFGENVTMLIGIHSFCVDFERRKAIRESWAQLADNKYYKYVFFVGFPMSNDVMNRVMHESHKHHDIIQTSFIEGANTESAQSVMFFKWVSRECPKTQWVMKTEDDVFVNLPYALYSLSEKNSAERAIYGFVDTGEEGTEVHNHHGSHDASLTAVEIVDSKKDKPKYPKFVGGAGYILPGFLANELYQAASDVPTIQHESLFVTGILAEKLNISRVDVPWFDASSVTDIPRDDPCSIMSISIIIHPFSADDMTSFWNMLRQKSFNCGNFKYFAAKMKSDYTSLMYSSSLDNPKLNVGQSFSVSPYKGDKVTKTFE</sequence>
<accession>A0A482WWD8</accession>
<comment type="subcellular location">
    <subcellularLocation>
        <location evidence="1">Golgi apparatus membrane</location>
        <topology evidence="1">Single-pass type II membrane protein</topology>
    </subcellularLocation>
</comment>
<keyword evidence="6" id="KW-0735">Signal-anchor</keyword>